<keyword evidence="1" id="KW-1133">Transmembrane helix</keyword>
<name>A0A7Y4H5L1_9BRAD</name>
<dbReference type="EMBL" id="JAAVLW010000005">
    <property type="protein sequence ID" value="NOJ47813.1"/>
    <property type="molecule type" value="Genomic_DNA"/>
</dbReference>
<dbReference type="RefSeq" id="WP_171710716.1">
    <property type="nucleotide sequence ID" value="NZ_JAAVLW010000005.1"/>
</dbReference>
<reference evidence="2 3" key="1">
    <citation type="submission" date="2020-03" db="EMBL/GenBank/DDBJ databases">
        <title>Bradyrhizobium diversity isolated from nodules of Muelleranthus trifoliolatus.</title>
        <authorList>
            <person name="Klepa M."/>
            <person name="Helene L."/>
            <person name="Hungria M."/>
        </authorList>
    </citation>
    <scope>NUCLEOTIDE SEQUENCE [LARGE SCALE GENOMIC DNA]</scope>
    <source>
        <strain evidence="2 3">WSM 1744</strain>
    </source>
</reference>
<evidence type="ECO:0000313" key="2">
    <source>
        <dbReference type="EMBL" id="NOJ47813.1"/>
    </source>
</evidence>
<evidence type="ECO:0000313" key="3">
    <source>
        <dbReference type="Proteomes" id="UP000528734"/>
    </source>
</evidence>
<dbReference type="Proteomes" id="UP000528734">
    <property type="component" value="Unassembled WGS sequence"/>
</dbReference>
<dbReference type="AlphaFoldDB" id="A0A7Y4H5L1"/>
<sequence>MKKILLVLVGFVLLLPTVLIAAMGARAGSDGAPIAFGLWMFFGLPTMVGAIFAFIKADKLYQDRLR</sequence>
<proteinExistence type="predicted"/>
<keyword evidence="1" id="KW-0472">Membrane</keyword>
<feature type="transmembrane region" description="Helical" evidence="1">
    <location>
        <begin position="31"/>
        <end position="55"/>
    </location>
</feature>
<protein>
    <submittedName>
        <fullName evidence="2">Uncharacterized protein</fullName>
    </submittedName>
</protein>
<keyword evidence="3" id="KW-1185">Reference proteome</keyword>
<evidence type="ECO:0000256" key="1">
    <source>
        <dbReference type="SAM" id="Phobius"/>
    </source>
</evidence>
<organism evidence="2 3">
    <name type="scientific">Bradyrhizobium archetypum</name>
    <dbReference type="NCBI Taxonomy" id="2721160"/>
    <lineage>
        <taxon>Bacteria</taxon>
        <taxon>Pseudomonadati</taxon>
        <taxon>Pseudomonadota</taxon>
        <taxon>Alphaproteobacteria</taxon>
        <taxon>Hyphomicrobiales</taxon>
        <taxon>Nitrobacteraceae</taxon>
        <taxon>Bradyrhizobium</taxon>
    </lineage>
</organism>
<accession>A0A7Y4H5L1</accession>
<gene>
    <name evidence="2" type="ORF">HCN50_16415</name>
</gene>
<comment type="caution">
    <text evidence="2">The sequence shown here is derived from an EMBL/GenBank/DDBJ whole genome shotgun (WGS) entry which is preliminary data.</text>
</comment>
<keyword evidence="1" id="KW-0812">Transmembrane</keyword>